<accession>A0ABT1I5A1</accession>
<keyword evidence="1" id="KW-0812">Transmembrane</keyword>
<keyword evidence="3" id="KW-1185">Reference proteome</keyword>
<name>A0ABT1I5A1_9PSEU</name>
<comment type="caution">
    <text evidence="2">The sequence shown here is derived from an EMBL/GenBank/DDBJ whole genome shotgun (WGS) entry which is preliminary data.</text>
</comment>
<feature type="transmembrane region" description="Helical" evidence="1">
    <location>
        <begin position="6"/>
        <end position="25"/>
    </location>
</feature>
<evidence type="ECO:0000313" key="3">
    <source>
        <dbReference type="Proteomes" id="UP001205185"/>
    </source>
</evidence>
<gene>
    <name evidence="2" type="ORF">LV75_000285</name>
</gene>
<reference evidence="2 3" key="1">
    <citation type="submission" date="2022-06" db="EMBL/GenBank/DDBJ databases">
        <title>Genomic Encyclopedia of Archaeal and Bacterial Type Strains, Phase II (KMG-II): from individual species to whole genera.</title>
        <authorList>
            <person name="Goeker M."/>
        </authorList>
    </citation>
    <scope>NUCLEOTIDE SEQUENCE [LARGE SCALE GENOMIC DNA]</scope>
    <source>
        <strain evidence="2 3">DSM 44255</strain>
    </source>
</reference>
<proteinExistence type="predicted"/>
<organism evidence="2 3">
    <name type="scientific">Actinokineospora diospyrosa</name>
    <dbReference type="NCBI Taxonomy" id="103728"/>
    <lineage>
        <taxon>Bacteria</taxon>
        <taxon>Bacillati</taxon>
        <taxon>Actinomycetota</taxon>
        <taxon>Actinomycetes</taxon>
        <taxon>Pseudonocardiales</taxon>
        <taxon>Pseudonocardiaceae</taxon>
        <taxon>Actinokineospora</taxon>
    </lineage>
</organism>
<feature type="transmembrane region" description="Helical" evidence="1">
    <location>
        <begin position="46"/>
        <end position="73"/>
    </location>
</feature>
<sequence length="110" mass="11745">MRQLGAWTGAALLNAAIGYFALYALDLTLVPGEAESAEGAVNLYVGVYYALVLFYWLAVAVVSGALTYLIGVAGRVLGWWYWLVAAALVSAPSVVAVVFSVDLRQVFGWP</sequence>
<evidence type="ECO:0000256" key="1">
    <source>
        <dbReference type="SAM" id="Phobius"/>
    </source>
</evidence>
<keyword evidence="1" id="KW-1133">Transmembrane helix</keyword>
<evidence type="ECO:0000313" key="2">
    <source>
        <dbReference type="EMBL" id="MCP2267803.1"/>
    </source>
</evidence>
<dbReference type="Proteomes" id="UP001205185">
    <property type="component" value="Unassembled WGS sequence"/>
</dbReference>
<dbReference type="RefSeq" id="WP_253884717.1">
    <property type="nucleotide sequence ID" value="NZ_BAAAVB010000002.1"/>
</dbReference>
<keyword evidence="1" id="KW-0472">Membrane</keyword>
<feature type="transmembrane region" description="Helical" evidence="1">
    <location>
        <begin position="79"/>
        <end position="101"/>
    </location>
</feature>
<dbReference type="EMBL" id="JAMTCO010000001">
    <property type="protein sequence ID" value="MCP2267803.1"/>
    <property type="molecule type" value="Genomic_DNA"/>
</dbReference>
<protein>
    <submittedName>
        <fullName evidence="2">Uncharacterized protein</fullName>
    </submittedName>
</protein>